<comment type="caution">
    <text evidence="2">The sequence shown here is derived from an EMBL/GenBank/DDBJ whole genome shotgun (WGS) entry which is preliminary data.</text>
</comment>
<feature type="compositionally biased region" description="Acidic residues" evidence="1">
    <location>
        <begin position="130"/>
        <end position="141"/>
    </location>
</feature>
<proteinExistence type="predicted"/>
<name>A0A6G0WS01_9STRA</name>
<keyword evidence="3" id="KW-1185">Reference proteome</keyword>
<evidence type="ECO:0000256" key="1">
    <source>
        <dbReference type="SAM" id="MobiDB-lite"/>
    </source>
</evidence>
<feature type="region of interest" description="Disordered" evidence="1">
    <location>
        <begin position="128"/>
        <end position="153"/>
    </location>
</feature>
<accession>A0A6G0WS01</accession>
<dbReference type="AlphaFoldDB" id="A0A6G0WS01"/>
<reference evidence="2 3" key="1">
    <citation type="submission" date="2019-07" db="EMBL/GenBank/DDBJ databases">
        <title>Genomics analysis of Aphanomyces spp. identifies a new class of oomycete effector associated with host adaptation.</title>
        <authorList>
            <person name="Gaulin E."/>
        </authorList>
    </citation>
    <scope>NUCLEOTIDE SEQUENCE [LARGE SCALE GENOMIC DNA]</scope>
    <source>
        <strain evidence="2 3">ATCC 201684</strain>
    </source>
</reference>
<dbReference type="Proteomes" id="UP000481153">
    <property type="component" value="Unassembled WGS sequence"/>
</dbReference>
<dbReference type="VEuPathDB" id="FungiDB:AeMF1_006032"/>
<evidence type="ECO:0000313" key="2">
    <source>
        <dbReference type="EMBL" id="KAF0730212.1"/>
    </source>
</evidence>
<evidence type="ECO:0000313" key="3">
    <source>
        <dbReference type="Proteomes" id="UP000481153"/>
    </source>
</evidence>
<gene>
    <name evidence="2" type="ORF">Ae201684_012216</name>
</gene>
<protein>
    <submittedName>
        <fullName evidence="2">Uncharacterized protein</fullName>
    </submittedName>
</protein>
<feature type="compositionally biased region" description="Basic and acidic residues" evidence="1">
    <location>
        <begin position="143"/>
        <end position="152"/>
    </location>
</feature>
<dbReference type="EMBL" id="VJMJ01000155">
    <property type="protein sequence ID" value="KAF0730212.1"/>
    <property type="molecule type" value="Genomic_DNA"/>
</dbReference>
<sequence>MSKRADTGKSVPQDPAKEALKVVRASIATADQMRQLLTECVSKSAELADQQKQVQDQLKADSAARAIPTADLVSEFVDYLASKIQGQDDWIDFVRAQATIFRLEKRGGLAPPSISKAASSAGSTVLNVADSDDEFDPDSTGEPESKKAKTEESPPVNLIVVDAEGVAALRHFPNLDGGFRLKYIEVRDLKPWDRWIDSFQSLLPGINTAQREWNQSLRQWWVDHGPQIWERFFWLGLGAYKDVGWKVSLLFWRIAVNTV</sequence>
<organism evidence="2 3">
    <name type="scientific">Aphanomyces euteiches</name>
    <dbReference type="NCBI Taxonomy" id="100861"/>
    <lineage>
        <taxon>Eukaryota</taxon>
        <taxon>Sar</taxon>
        <taxon>Stramenopiles</taxon>
        <taxon>Oomycota</taxon>
        <taxon>Saprolegniomycetes</taxon>
        <taxon>Saprolegniales</taxon>
        <taxon>Verrucalvaceae</taxon>
        <taxon>Aphanomyces</taxon>
    </lineage>
</organism>